<dbReference type="AlphaFoldDB" id="A0A2V2BC27"/>
<dbReference type="InterPro" id="IPR052947">
    <property type="entry name" value="T6SS_Hcp1_domain"/>
</dbReference>
<protein>
    <submittedName>
        <fullName evidence="2">HNH endonuclease</fullName>
    </submittedName>
</protein>
<gene>
    <name evidence="2" type="ORF">C7431_11123</name>
</gene>
<dbReference type="InterPro" id="IPR002711">
    <property type="entry name" value="HNH"/>
</dbReference>
<accession>A0A2V2BC27</accession>
<evidence type="ECO:0000259" key="1">
    <source>
        <dbReference type="Pfam" id="PF01844"/>
    </source>
</evidence>
<organism evidence="2 3">
    <name type="scientific">Pantoea allii</name>
    <dbReference type="NCBI Taxonomy" id="574096"/>
    <lineage>
        <taxon>Bacteria</taxon>
        <taxon>Pseudomonadati</taxon>
        <taxon>Pseudomonadota</taxon>
        <taxon>Gammaproteobacteria</taxon>
        <taxon>Enterobacterales</taxon>
        <taxon>Erwiniaceae</taxon>
        <taxon>Pantoea</taxon>
    </lineage>
</organism>
<dbReference type="RefSeq" id="WP_109718092.1">
    <property type="nucleotide sequence ID" value="NZ_QGHF01000011.1"/>
</dbReference>
<comment type="caution">
    <text evidence="2">The sequence shown here is derived from an EMBL/GenBank/DDBJ whole genome shotgun (WGS) entry which is preliminary data.</text>
</comment>
<keyword evidence="2" id="KW-0378">Hydrolase</keyword>
<dbReference type="Pfam" id="PF01844">
    <property type="entry name" value="HNH"/>
    <property type="match status" value="1"/>
</dbReference>
<proteinExistence type="predicted"/>
<sequence length="354" mass="39293">MLQHFYAMSLEDIYLEDVPHIIHPASAAIYLADTAQQNRIIEEWNLPQGYTLFVRHYSQFHYQQRWMAYRDTLSDVKAGKVLLLRKDMTGHSIPGVLTSSGHVRNDVPRFLQARLARISALKLNRPVNYVRSSSPVQHAQATKTINSKAAGALLAAGGVYNGNIEGFRKTAEQLGGDAVEGYDDVLNEKTSSAMVAAASVLMARRPLSANELTSYLGKYKKAHVLLDDVNVSKINYGRRDRAEYAALRSQFNSSVRPKFLKSLSDHPDALSTFDSKDLQRLAKGNVPPGWQVHHKIPLDDGGTNELDNLVLIQNSPYHSALTKSQAIITKGVPYNSGSEVLWPSPKGVIYPVKK</sequence>
<keyword evidence="2" id="KW-0540">Nuclease</keyword>
<evidence type="ECO:0000313" key="3">
    <source>
        <dbReference type="Proteomes" id="UP000245981"/>
    </source>
</evidence>
<dbReference type="PANTHER" id="PTHR34319">
    <property type="entry name" value="MAJOR EXPORTED PROTEIN"/>
    <property type="match status" value="1"/>
</dbReference>
<dbReference type="InterPro" id="IPR044925">
    <property type="entry name" value="His-Me_finger_sf"/>
</dbReference>
<dbReference type="OrthoDB" id="6004892at2"/>
<dbReference type="EMBL" id="QGHF01000011">
    <property type="protein sequence ID" value="PWK94288.1"/>
    <property type="molecule type" value="Genomic_DNA"/>
</dbReference>
<name>A0A2V2BC27_9GAMM</name>
<evidence type="ECO:0000313" key="2">
    <source>
        <dbReference type="EMBL" id="PWK94288.1"/>
    </source>
</evidence>
<dbReference type="CDD" id="cd00085">
    <property type="entry name" value="HNHc"/>
    <property type="match status" value="1"/>
</dbReference>
<dbReference type="SUPFAM" id="SSF54060">
    <property type="entry name" value="His-Me finger endonucleases"/>
    <property type="match status" value="1"/>
</dbReference>
<dbReference type="Proteomes" id="UP000245981">
    <property type="component" value="Unassembled WGS sequence"/>
</dbReference>
<reference evidence="2 3" key="1">
    <citation type="submission" date="2018-05" db="EMBL/GenBank/DDBJ databases">
        <title>Genomic Encyclopedia of Type Strains, Phase IV (KMG-V): Genome sequencing to study the core and pangenomes of soil and plant-associated prokaryotes.</title>
        <authorList>
            <person name="Whitman W."/>
        </authorList>
    </citation>
    <scope>NUCLEOTIDE SEQUENCE [LARGE SCALE GENOMIC DNA]</scope>
    <source>
        <strain evidence="2 3">PNA 200-10</strain>
    </source>
</reference>
<dbReference type="GO" id="GO:0004519">
    <property type="term" value="F:endonuclease activity"/>
    <property type="evidence" value="ECO:0007669"/>
    <property type="project" value="UniProtKB-KW"/>
</dbReference>
<dbReference type="GO" id="GO:0003676">
    <property type="term" value="F:nucleic acid binding"/>
    <property type="evidence" value="ECO:0007669"/>
    <property type="project" value="InterPro"/>
</dbReference>
<dbReference type="GO" id="GO:0008270">
    <property type="term" value="F:zinc ion binding"/>
    <property type="evidence" value="ECO:0007669"/>
    <property type="project" value="InterPro"/>
</dbReference>
<keyword evidence="2" id="KW-0255">Endonuclease</keyword>
<dbReference type="PANTHER" id="PTHR34319:SF7">
    <property type="entry name" value="HNH ENDONUCLEASE DOMAIN-CONTAINING PROTEIN"/>
    <property type="match status" value="1"/>
</dbReference>
<dbReference type="InterPro" id="IPR003615">
    <property type="entry name" value="HNH_nuc"/>
</dbReference>
<feature type="domain" description="HNH" evidence="1">
    <location>
        <begin position="288"/>
        <end position="312"/>
    </location>
</feature>